<keyword evidence="2" id="KW-1015">Disulfide bond</keyword>
<keyword evidence="4" id="KW-1133">Transmembrane helix</keyword>
<keyword evidence="1" id="KW-0430">Lectin</keyword>
<dbReference type="GO" id="GO:0030246">
    <property type="term" value="F:carbohydrate binding"/>
    <property type="evidence" value="ECO:0007669"/>
    <property type="project" value="UniProtKB-KW"/>
</dbReference>
<keyword evidence="4" id="KW-0472">Membrane</keyword>
<evidence type="ECO:0000256" key="3">
    <source>
        <dbReference type="SAM" id="Coils"/>
    </source>
</evidence>
<dbReference type="OrthoDB" id="2142683at2759"/>
<feature type="transmembrane region" description="Helical" evidence="4">
    <location>
        <begin position="56"/>
        <end position="80"/>
    </location>
</feature>
<dbReference type="Gene3D" id="3.10.100.10">
    <property type="entry name" value="Mannose-Binding Protein A, subunit A"/>
    <property type="match status" value="1"/>
</dbReference>
<dbReference type="GeneTree" id="ENSGT01030000234575"/>
<dbReference type="GeneID" id="106456098"/>
<gene>
    <name evidence="8" type="primary">LOC106456098</name>
</gene>
<feature type="domain" description="C-type lectin" evidence="5">
    <location>
        <begin position="176"/>
        <end position="305"/>
    </location>
</feature>
<evidence type="ECO:0000313" key="7">
    <source>
        <dbReference type="Proteomes" id="UP000695023"/>
    </source>
</evidence>
<dbReference type="PROSITE" id="PS50041">
    <property type="entry name" value="C_TYPE_LECTIN_2"/>
    <property type="match status" value="1"/>
</dbReference>
<evidence type="ECO:0000259" key="5">
    <source>
        <dbReference type="PROSITE" id="PS50041"/>
    </source>
</evidence>
<dbReference type="Proteomes" id="UP000695023">
    <property type="component" value="Unplaced"/>
</dbReference>
<dbReference type="InterPro" id="IPR033989">
    <property type="entry name" value="CD209-like_CTLD"/>
</dbReference>
<dbReference type="STRING" id="303518.ENSPNYP00000030794"/>
<evidence type="ECO:0000256" key="2">
    <source>
        <dbReference type="ARBA" id="ARBA00023157"/>
    </source>
</evidence>
<dbReference type="AlphaFoldDB" id="A0A3B4H8Q0"/>
<reference evidence="8" key="2">
    <citation type="submission" date="2025-04" db="UniProtKB">
        <authorList>
            <consortium name="RefSeq"/>
        </authorList>
    </citation>
    <scope>IDENTIFICATION</scope>
</reference>
<evidence type="ECO:0000313" key="8">
    <source>
        <dbReference type="RefSeq" id="XP_013763856.1"/>
    </source>
</evidence>
<keyword evidence="3" id="KW-0175">Coiled coil</keyword>
<sequence length="317" mass="36429">MEDDGNNAGFFESTYNKLTYPEDISEDDHSFNLNQERQQVSLSTMGPGSCLNRYKVLAVSLAVLAAFLLAVDIGLGVYYYRLTYGNHLVTDISTEIAKLQATYNAALQSKTEAKQEVAKEIKSQQITKWELDHLNRRKKDTEKLIDRTETEIAMLESHMPMLKEGCRQCLPGWTVINSMCYFFALSEELSRRSWMDARHFCKRQGSDLLVINSREEHMALAEIVKMSRDPSRSLAHSGFWIGLRDADVEGSWTWLDGTRVEEGYWDIGEPNNQNNEDCAAMYPRENPFHSWNDAPCNWNLKWICERTPRPFSSSLNV</sequence>
<keyword evidence="4" id="KW-0812">Transmembrane</keyword>
<name>A0A3B4H8Q0_9CICH</name>
<dbReference type="PANTHER" id="PTHR22803">
    <property type="entry name" value="MANNOSE, PHOSPHOLIPASE, LECTIN RECEPTOR RELATED"/>
    <property type="match status" value="1"/>
</dbReference>
<dbReference type="InterPro" id="IPR001304">
    <property type="entry name" value="C-type_lectin-like"/>
</dbReference>
<dbReference type="InterPro" id="IPR016186">
    <property type="entry name" value="C-type_lectin-like/link_sf"/>
</dbReference>
<protein>
    <submittedName>
        <fullName evidence="6 8">CD209 antigen-like protein B</fullName>
    </submittedName>
</protein>
<accession>A0A3B4H8Q0</accession>
<dbReference type="CDD" id="cd03590">
    <property type="entry name" value="CLECT_DC-SIGN_like"/>
    <property type="match status" value="1"/>
</dbReference>
<organism evidence="6">
    <name type="scientific">Pundamilia nyererei</name>
    <dbReference type="NCBI Taxonomy" id="303518"/>
    <lineage>
        <taxon>Eukaryota</taxon>
        <taxon>Metazoa</taxon>
        <taxon>Chordata</taxon>
        <taxon>Craniata</taxon>
        <taxon>Vertebrata</taxon>
        <taxon>Euteleostomi</taxon>
        <taxon>Actinopterygii</taxon>
        <taxon>Neopterygii</taxon>
        <taxon>Teleostei</taxon>
        <taxon>Neoteleostei</taxon>
        <taxon>Acanthomorphata</taxon>
        <taxon>Ovalentaria</taxon>
        <taxon>Cichlomorphae</taxon>
        <taxon>Cichliformes</taxon>
        <taxon>Cichlidae</taxon>
        <taxon>African cichlids</taxon>
        <taxon>Pseudocrenilabrinae</taxon>
        <taxon>Haplochromini</taxon>
        <taxon>Pundamilia</taxon>
    </lineage>
</organism>
<dbReference type="PROSITE" id="PS00615">
    <property type="entry name" value="C_TYPE_LECTIN_1"/>
    <property type="match status" value="1"/>
</dbReference>
<dbReference type="InterPro" id="IPR018378">
    <property type="entry name" value="C-type_lectin_CS"/>
</dbReference>
<evidence type="ECO:0000313" key="6">
    <source>
        <dbReference type="Ensembl" id="ENSPNYP00000030794.1"/>
    </source>
</evidence>
<reference evidence="6" key="1">
    <citation type="submission" date="2023-09" db="UniProtKB">
        <authorList>
            <consortium name="Ensembl"/>
        </authorList>
    </citation>
    <scope>IDENTIFICATION</scope>
</reference>
<dbReference type="SMART" id="SM00034">
    <property type="entry name" value="CLECT"/>
    <property type="match status" value="1"/>
</dbReference>
<evidence type="ECO:0000256" key="4">
    <source>
        <dbReference type="SAM" id="Phobius"/>
    </source>
</evidence>
<dbReference type="Ensembl" id="ENSPNYT00000031543.1">
    <property type="protein sequence ID" value="ENSPNYP00000030794.1"/>
    <property type="gene ID" value="ENSPNYG00000023214.1"/>
</dbReference>
<evidence type="ECO:0000256" key="1">
    <source>
        <dbReference type="ARBA" id="ARBA00022734"/>
    </source>
</evidence>
<dbReference type="RefSeq" id="XP_013763856.1">
    <property type="nucleotide sequence ID" value="XM_013908402.1"/>
</dbReference>
<dbReference type="SUPFAM" id="SSF56436">
    <property type="entry name" value="C-type lectin-like"/>
    <property type="match status" value="1"/>
</dbReference>
<dbReference type="Pfam" id="PF00059">
    <property type="entry name" value="Lectin_C"/>
    <property type="match status" value="1"/>
</dbReference>
<dbReference type="InterPro" id="IPR016187">
    <property type="entry name" value="CTDL_fold"/>
</dbReference>
<feature type="coiled-coil region" evidence="3">
    <location>
        <begin position="96"/>
        <end position="158"/>
    </location>
</feature>
<keyword evidence="7" id="KW-1185">Reference proteome</keyword>
<proteinExistence type="predicted"/>
<dbReference type="InterPro" id="IPR050111">
    <property type="entry name" value="C-type_lectin/snaclec_domain"/>
</dbReference>